<dbReference type="InterPro" id="IPR001810">
    <property type="entry name" value="F-box_dom"/>
</dbReference>
<dbReference type="AlphaFoldDB" id="A0A8H7QJK4"/>
<accession>A0A8H7QJK4</accession>
<dbReference type="CDD" id="cd09917">
    <property type="entry name" value="F-box_SF"/>
    <property type="match status" value="1"/>
</dbReference>
<protein>
    <recommendedName>
        <fullName evidence="1">F-box domain-containing protein</fullName>
    </recommendedName>
</protein>
<dbReference type="InterPro" id="IPR032675">
    <property type="entry name" value="LRR_dom_sf"/>
</dbReference>
<dbReference type="EMBL" id="JAEPRD010000218">
    <property type="protein sequence ID" value="KAG2193758.1"/>
    <property type="molecule type" value="Genomic_DNA"/>
</dbReference>
<name>A0A8H7QJK4_9FUNG</name>
<proteinExistence type="predicted"/>
<dbReference type="InterPro" id="IPR036047">
    <property type="entry name" value="F-box-like_dom_sf"/>
</dbReference>
<comment type="caution">
    <text evidence="2">The sequence shown here is derived from an EMBL/GenBank/DDBJ whole genome shotgun (WGS) entry which is preliminary data.</text>
</comment>
<dbReference type="PROSITE" id="PS50181">
    <property type="entry name" value="FBOX"/>
    <property type="match status" value="1"/>
</dbReference>
<feature type="domain" description="F-box" evidence="1">
    <location>
        <begin position="1"/>
        <end position="43"/>
    </location>
</feature>
<dbReference type="Proteomes" id="UP000603453">
    <property type="component" value="Unassembled WGS sequence"/>
</dbReference>
<dbReference type="Gene3D" id="3.80.10.10">
    <property type="entry name" value="Ribonuclease Inhibitor"/>
    <property type="match status" value="1"/>
</dbReference>
<dbReference type="Pfam" id="PF00646">
    <property type="entry name" value="F-box"/>
    <property type="match status" value="1"/>
</dbReference>
<gene>
    <name evidence="2" type="ORF">INT47_005039</name>
</gene>
<keyword evidence="3" id="KW-1185">Reference proteome</keyword>
<sequence length="681" mass="79246">MSELPSEILNIVYKHSSNKDVLQCALTCKRWKESALTHYYNILSINANRAFQTKKLLQLDPIERDRYFQYSTFTKKLVIHRDSVYDIPIDLRDTVVHYTKEEWIQLLKYLPNIQVLDLFKSKNSLKYMDHILDCTESDKILNKTRAIIVANRKSHMAGTKVPNDIYFAVCYKYRATITTLEVEYNFKSFNFGPINGDMLTMLYHFNNLTHLTLNNSCDPQLTTLDIMDAFPHLVSLDYKSKYIIPEVIVKNILGGDTNCKKLNNSFKELHLTIPTISMHYADYIKDYVAPHLDVLKLKICNMDIFDWVERFGLYNAVGFLRSLSKVKTASISWEPQEHNNRLINTSPKSKTTVFFTLLNAMIRNENMHCRAQYHYGSAHKSLSVTPDNHLYFNYSLKKSDYYLPLTNQDFEQGYLVPLPVPFAKPNRSTSVIGPEVINQINVFLDDTRPNLPLEFLRYALMNCPNLQKFWCVLVGDYNHTILLDANPKTGNDIVESIPNSINTTQANINFVKTENIVPSKEMLCLIHQYLPAVEKLICLLDDLTSPPAEMFEMDLTAFMYLNSVLLDVQLFDDDQNTAFLVIQFSDKDWEYYHLWGNNTTLTVTRTTLEHMNERISIKEYGNVGKAVIQCRKQVKFKLFSNRSRTTEIYNGKISKLDEEIIIKLRHISYSNSRVRLYYIRS</sequence>
<dbReference type="SUPFAM" id="SSF81383">
    <property type="entry name" value="F-box domain"/>
    <property type="match status" value="1"/>
</dbReference>
<reference evidence="2" key="1">
    <citation type="submission" date="2020-12" db="EMBL/GenBank/DDBJ databases">
        <title>Metabolic potential, ecology and presence of endohyphal bacteria is reflected in genomic diversity of Mucoromycotina.</title>
        <authorList>
            <person name="Muszewska A."/>
            <person name="Okrasinska A."/>
            <person name="Steczkiewicz K."/>
            <person name="Drgas O."/>
            <person name="Orlowska M."/>
            <person name="Perlinska-Lenart U."/>
            <person name="Aleksandrzak-Piekarczyk T."/>
            <person name="Szatraj K."/>
            <person name="Zielenkiewicz U."/>
            <person name="Pilsyk S."/>
            <person name="Malc E."/>
            <person name="Mieczkowski P."/>
            <person name="Kruszewska J.S."/>
            <person name="Biernat P."/>
            <person name="Pawlowska J."/>
        </authorList>
    </citation>
    <scope>NUCLEOTIDE SEQUENCE</scope>
    <source>
        <strain evidence="2">WA0000017839</strain>
    </source>
</reference>
<evidence type="ECO:0000259" key="1">
    <source>
        <dbReference type="PROSITE" id="PS50181"/>
    </source>
</evidence>
<organism evidence="2 3">
    <name type="scientific">Mucor saturninus</name>
    <dbReference type="NCBI Taxonomy" id="64648"/>
    <lineage>
        <taxon>Eukaryota</taxon>
        <taxon>Fungi</taxon>
        <taxon>Fungi incertae sedis</taxon>
        <taxon>Mucoromycota</taxon>
        <taxon>Mucoromycotina</taxon>
        <taxon>Mucoromycetes</taxon>
        <taxon>Mucorales</taxon>
        <taxon>Mucorineae</taxon>
        <taxon>Mucoraceae</taxon>
        <taxon>Mucor</taxon>
    </lineage>
</organism>
<evidence type="ECO:0000313" key="3">
    <source>
        <dbReference type="Proteomes" id="UP000603453"/>
    </source>
</evidence>
<evidence type="ECO:0000313" key="2">
    <source>
        <dbReference type="EMBL" id="KAG2193758.1"/>
    </source>
</evidence>